<reference evidence="2 3" key="1">
    <citation type="submission" date="2024-04" db="EMBL/GenBank/DDBJ databases">
        <authorList>
            <person name="Fracassetti M."/>
        </authorList>
    </citation>
    <scope>NUCLEOTIDE SEQUENCE [LARGE SCALE GENOMIC DNA]</scope>
</reference>
<proteinExistence type="predicted"/>
<feature type="compositionally biased region" description="Basic residues" evidence="1">
    <location>
        <begin position="1"/>
        <end position="10"/>
    </location>
</feature>
<dbReference type="AlphaFoldDB" id="A0AAV2CFI3"/>
<sequence length="67" mass="7726">MFQGKKKRKSDKVAASSASEWEEFNPTLYQTKIQSDKYEDNKMQGCFDTSPEEDVAMCLVLLSRDIK</sequence>
<evidence type="ECO:0000313" key="2">
    <source>
        <dbReference type="EMBL" id="CAL1354737.1"/>
    </source>
</evidence>
<keyword evidence="3" id="KW-1185">Reference proteome</keyword>
<evidence type="ECO:0000256" key="1">
    <source>
        <dbReference type="SAM" id="MobiDB-lite"/>
    </source>
</evidence>
<gene>
    <name evidence="2" type="ORF">LTRI10_LOCUS2531</name>
</gene>
<dbReference type="EMBL" id="OZ034813">
    <property type="protein sequence ID" value="CAL1354737.1"/>
    <property type="molecule type" value="Genomic_DNA"/>
</dbReference>
<dbReference type="Proteomes" id="UP001497516">
    <property type="component" value="Chromosome 1"/>
</dbReference>
<protein>
    <submittedName>
        <fullName evidence="2">Uncharacterized protein</fullName>
    </submittedName>
</protein>
<organism evidence="2 3">
    <name type="scientific">Linum trigynum</name>
    <dbReference type="NCBI Taxonomy" id="586398"/>
    <lineage>
        <taxon>Eukaryota</taxon>
        <taxon>Viridiplantae</taxon>
        <taxon>Streptophyta</taxon>
        <taxon>Embryophyta</taxon>
        <taxon>Tracheophyta</taxon>
        <taxon>Spermatophyta</taxon>
        <taxon>Magnoliopsida</taxon>
        <taxon>eudicotyledons</taxon>
        <taxon>Gunneridae</taxon>
        <taxon>Pentapetalae</taxon>
        <taxon>rosids</taxon>
        <taxon>fabids</taxon>
        <taxon>Malpighiales</taxon>
        <taxon>Linaceae</taxon>
        <taxon>Linum</taxon>
    </lineage>
</organism>
<name>A0AAV2CFI3_9ROSI</name>
<evidence type="ECO:0000313" key="3">
    <source>
        <dbReference type="Proteomes" id="UP001497516"/>
    </source>
</evidence>
<feature type="region of interest" description="Disordered" evidence="1">
    <location>
        <begin position="1"/>
        <end position="21"/>
    </location>
</feature>
<accession>A0AAV2CFI3</accession>